<sequence length="100" mass="11936">MEDSQPQESWHSSEDFNHFLKKACSEDMPEDVRKQISKGLEKQHMLPPVEVAKAVLERPVTEDWLRRLLFYPSEDDMREYPRMIRMRPAEATPKDQPHEK</sequence>
<gene>
    <name evidence="1" type="ORF">TSPGSL018_470</name>
</gene>
<accession>A0A061SP82</accession>
<dbReference type="AlphaFoldDB" id="A0A061SP82"/>
<feature type="non-terminal residue" evidence="1">
    <location>
        <position position="100"/>
    </location>
</feature>
<protein>
    <submittedName>
        <fullName evidence="1">Uncharacterized protein</fullName>
    </submittedName>
</protein>
<dbReference type="EMBL" id="GBEZ01000216">
    <property type="protein sequence ID" value="JAC84650.1"/>
    <property type="molecule type" value="Transcribed_RNA"/>
</dbReference>
<organism evidence="1">
    <name type="scientific">Tetraselmis sp. GSL018</name>
    <dbReference type="NCBI Taxonomy" id="582737"/>
    <lineage>
        <taxon>Eukaryota</taxon>
        <taxon>Viridiplantae</taxon>
        <taxon>Chlorophyta</taxon>
        <taxon>core chlorophytes</taxon>
        <taxon>Chlorodendrophyceae</taxon>
        <taxon>Chlorodendrales</taxon>
        <taxon>Chlorodendraceae</taxon>
        <taxon>Tetraselmis</taxon>
    </lineage>
</organism>
<reference evidence="1" key="1">
    <citation type="submission" date="2014-05" db="EMBL/GenBank/DDBJ databases">
        <title>The transcriptome of the halophilic microalga Tetraselmis sp. GSL018 isolated from the Great Salt Lake, Utah.</title>
        <authorList>
            <person name="Jinkerson R.E."/>
            <person name="D'Adamo S."/>
            <person name="Posewitz M.C."/>
        </authorList>
    </citation>
    <scope>NUCLEOTIDE SEQUENCE</scope>
    <source>
        <strain evidence="1">GSL018</strain>
    </source>
</reference>
<proteinExistence type="predicted"/>
<name>A0A061SP82_9CHLO</name>
<evidence type="ECO:0000313" key="1">
    <source>
        <dbReference type="EMBL" id="JAC84650.1"/>
    </source>
</evidence>